<evidence type="ECO:0000313" key="5">
    <source>
        <dbReference type="Proteomes" id="UP000199152"/>
    </source>
</evidence>
<dbReference type="EMBL" id="FOSW01000003">
    <property type="protein sequence ID" value="SFK72202.1"/>
    <property type="molecule type" value="Genomic_DNA"/>
</dbReference>
<feature type="compositionally biased region" description="Low complexity" evidence="1">
    <location>
        <begin position="47"/>
        <end position="60"/>
    </location>
</feature>
<evidence type="ECO:0000259" key="3">
    <source>
        <dbReference type="Pfam" id="PF14230"/>
    </source>
</evidence>
<name>A0A1I4BTY5_9ACTN</name>
<dbReference type="Pfam" id="PF14230">
    <property type="entry name" value="DUF4333"/>
    <property type="match status" value="1"/>
</dbReference>
<keyword evidence="5" id="KW-1185">Reference proteome</keyword>
<feature type="transmembrane region" description="Helical" evidence="2">
    <location>
        <begin position="101"/>
        <end position="123"/>
    </location>
</feature>
<feature type="compositionally biased region" description="Low complexity" evidence="1">
    <location>
        <begin position="71"/>
        <end position="93"/>
    </location>
</feature>
<feature type="domain" description="DUF4333" evidence="3">
    <location>
        <begin position="113"/>
        <end position="187"/>
    </location>
</feature>
<sequence length="196" mass="20469">MIHPPHGGDQPGQQHGQPGPYGQPGYPGRPAPGGYGAPQAPVPGQPVPQWGQAPQQYGPPYGQPPGPYGPPYGQQPYPYGPGAQPYPYGHGPQPTRSRTGLVVGLVALAVVVLAAAITLPILLGGEVLDRGAVERDVATQFEEAHDIGLDLSCDQEMAVEHGASYECTGTTEDGEGVTVRIAITDEDTAAYTWEEV</sequence>
<reference evidence="5" key="1">
    <citation type="submission" date="2016-10" db="EMBL/GenBank/DDBJ databases">
        <authorList>
            <person name="Varghese N."/>
            <person name="Submissions S."/>
        </authorList>
    </citation>
    <scope>NUCLEOTIDE SEQUENCE [LARGE SCALE GENOMIC DNA]</scope>
    <source>
        <strain evidence="5">DSM 45317</strain>
    </source>
</reference>
<evidence type="ECO:0000256" key="1">
    <source>
        <dbReference type="SAM" id="MobiDB-lite"/>
    </source>
</evidence>
<feature type="compositionally biased region" description="Low complexity" evidence="1">
    <location>
        <begin position="1"/>
        <end position="28"/>
    </location>
</feature>
<keyword evidence="2" id="KW-0472">Membrane</keyword>
<feature type="region of interest" description="Disordered" evidence="1">
    <location>
        <begin position="1"/>
        <end position="93"/>
    </location>
</feature>
<feature type="compositionally biased region" description="Pro residues" evidence="1">
    <location>
        <begin position="61"/>
        <end position="70"/>
    </location>
</feature>
<dbReference type="AlphaFoldDB" id="A0A1I4BTY5"/>
<evidence type="ECO:0000313" key="4">
    <source>
        <dbReference type="EMBL" id="SFK72202.1"/>
    </source>
</evidence>
<gene>
    <name evidence="4" type="ORF">SAMN04488085_103199</name>
</gene>
<keyword evidence="2" id="KW-0812">Transmembrane</keyword>
<dbReference type="STRING" id="504800.SAMN04488085_103199"/>
<accession>A0A1I4BTY5</accession>
<evidence type="ECO:0000256" key="2">
    <source>
        <dbReference type="SAM" id="Phobius"/>
    </source>
</evidence>
<organism evidence="4 5">
    <name type="scientific">Geodermatophilus ruber</name>
    <dbReference type="NCBI Taxonomy" id="504800"/>
    <lineage>
        <taxon>Bacteria</taxon>
        <taxon>Bacillati</taxon>
        <taxon>Actinomycetota</taxon>
        <taxon>Actinomycetes</taxon>
        <taxon>Geodermatophilales</taxon>
        <taxon>Geodermatophilaceae</taxon>
        <taxon>Geodermatophilus</taxon>
    </lineage>
</organism>
<dbReference type="OrthoDB" id="5198073at2"/>
<dbReference type="InterPro" id="IPR025637">
    <property type="entry name" value="DUF4333"/>
</dbReference>
<dbReference type="Proteomes" id="UP000199152">
    <property type="component" value="Unassembled WGS sequence"/>
</dbReference>
<proteinExistence type="predicted"/>
<protein>
    <recommendedName>
        <fullName evidence="3">DUF4333 domain-containing protein</fullName>
    </recommendedName>
</protein>
<dbReference type="InParanoid" id="A0A1I4BTY5"/>
<dbReference type="RefSeq" id="WP_091322355.1">
    <property type="nucleotide sequence ID" value="NZ_FOSW01000003.1"/>
</dbReference>
<keyword evidence="2" id="KW-1133">Transmembrane helix</keyword>